<reference evidence="1" key="2">
    <citation type="submission" date="2020-11" db="EMBL/GenBank/DDBJ databases">
        <authorList>
            <person name="McCartney M.A."/>
            <person name="Auch B."/>
            <person name="Kono T."/>
            <person name="Mallez S."/>
            <person name="Becker A."/>
            <person name="Gohl D.M."/>
            <person name="Silverstein K.A.T."/>
            <person name="Koren S."/>
            <person name="Bechman K.B."/>
            <person name="Herman A."/>
            <person name="Abrahante J.E."/>
            <person name="Garbe J."/>
        </authorList>
    </citation>
    <scope>NUCLEOTIDE SEQUENCE</scope>
    <source>
        <strain evidence="1">Duluth1</strain>
        <tissue evidence="1">Whole animal</tissue>
    </source>
</reference>
<name>A0A9D4IYI0_DREPO</name>
<evidence type="ECO:0000313" key="1">
    <source>
        <dbReference type="EMBL" id="KAH3791630.1"/>
    </source>
</evidence>
<comment type="caution">
    <text evidence="1">The sequence shown here is derived from an EMBL/GenBank/DDBJ whole genome shotgun (WGS) entry which is preliminary data.</text>
</comment>
<reference evidence="1" key="1">
    <citation type="journal article" date="2019" name="bioRxiv">
        <title>The Genome of the Zebra Mussel, Dreissena polymorpha: A Resource for Invasive Species Research.</title>
        <authorList>
            <person name="McCartney M.A."/>
            <person name="Auch B."/>
            <person name="Kono T."/>
            <person name="Mallez S."/>
            <person name="Zhang Y."/>
            <person name="Obille A."/>
            <person name="Becker A."/>
            <person name="Abrahante J.E."/>
            <person name="Garbe J."/>
            <person name="Badalamenti J.P."/>
            <person name="Herman A."/>
            <person name="Mangelson H."/>
            <person name="Liachko I."/>
            <person name="Sullivan S."/>
            <person name="Sone E.D."/>
            <person name="Koren S."/>
            <person name="Silverstein K.A.T."/>
            <person name="Beckman K.B."/>
            <person name="Gohl D.M."/>
        </authorList>
    </citation>
    <scope>NUCLEOTIDE SEQUENCE</scope>
    <source>
        <strain evidence="1">Duluth1</strain>
        <tissue evidence="1">Whole animal</tissue>
    </source>
</reference>
<sequence>MALFARLMSTQSRMSPSFFGIMTTGDTQFDGPLTGSITSESSNSLILASNFSRN</sequence>
<protein>
    <submittedName>
        <fullName evidence="1">Uncharacterized protein</fullName>
    </submittedName>
</protein>
<evidence type="ECO:0000313" key="2">
    <source>
        <dbReference type="Proteomes" id="UP000828390"/>
    </source>
</evidence>
<gene>
    <name evidence="1" type="ORF">DPMN_145118</name>
</gene>
<dbReference type="AlphaFoldDB" id="A0A9D4IYI0"/>
<keyword evidence="2" id="KW-1185">Reference proteome</keyword>
<dbReference type="EMBL" id="JAIWYP010000007">
    <property type="protein sequence ID" value="KAH3791630.1"/>
    <property type="molecule type" value="Genomic_DNA"/>
</dbReference>
<dbReference type="Proteomes" id="UP000828390">
    <property type="component" value="Unassembled WGS sequence"/>
</dbReference>
<accession>A0A9D4IYI0</accession>
<proteinExistence type="predicted"/>
<organism evidence="1 2">
    <name type="scientific">Dreissena polymorpha</name>
    <name type="common">Zebra mussel</name>
    <name type="synonym">Mytilus polymorpha</name>
    <dbReference type="NCBI Taxonomy" id="45954"/>
    <lineage>
        <taxon>Eukaryota</taxon>
        <taxon>Metazoa</taxon>
        <taxon>Spiralia</taxon>
        <taxon>Lophotrochozoa</taxon>
        <taxon>Mollusca</taxon>
        <taxon>Bivalvia</taxon>
        <taxon>Autobranchia</taxon>
        <taxon>Heteroconchia</taxon>
        <taxon>Euheterodonta</taxon>
        <taxon>Imparidentia</taxon>
        <taxon>Neoheterodontei</taxon>
        <taxon>Myida</taxon>
        <taxon>Dreissenoidea</taxon>
        <taxon>Dreissenidae</taxon>
        <taxon>Dreissena</taxon>
    </lineage>
</organism>